<keyword evidence="2" id="KW-1003">Cell membrane</keyword>
<dbReference type="InterPro" id="IPR004090">
    <property type="entry name" value="Chemotax_Me-accpt_rcpt"/>
</dbReference>
<keyword evidence="6 8" id="KW-0807">Transducer</keyword>
<evidence type="ECO:0000256" key="6">
    <source>
        <dbReference type="ARBA" id="ARBA00023224"/>
    </source>
</evidence>
<dbReference type="PRINTS" id="PR00260">
    <property type="entry name" value="CHEMTRNSDUCR"/>
</dbReference>
<dbReference type="EMBL" id="JAUEDK010000014">
    <property type="protein sequence ID" value="MDN0075168.1"/>
    <property type="molecule type" value="Genomic_DNA"/>
</dbReference>
<dbReference type="PANTHER" id="PTHR32089">
    <property type="entry name" value="METHYL-ACCEPTING CHEMOTAXIS PROTEIN MCPB"/>
    <property type="match status" value="1"/>
</dbReference>
<keyword evidence="12" id="KW-1185">Reference proteome</keyword>
<evidence type="ECO:0000313" key="12">
    <source>
        <dbReference type="Proteomes" id="UP001168540"/>
    </source>
</evidence>
<evidence type="ECO:0000256" key="8">
    <source>
        <dbReference type="PROSITE-ProRule" id="PRU00284"/>
    </source>
</evidence>
<dbReference type="Proteomes" id="UP001168540">
    <property type="component" value="Unassembled WGS sequence"/>
</dbReference>
<evidence type="ECO:0000259" key="10">
    <source>
        <dbReference type="PROSITE" id="PS50111"/>
    </source>
</evidence>
<dbReference type="Gene3D" id="3.30.450.20">
    <property type="entry name" value="PAS domain"/>
    <property type="match status" value="1"/>
</dbReference>
<protein>
    <submittedName>
        <fullName evidence="11">Methyl-accepting chemotaxis protein</fullName>
    </submittedName>
</protein>
<evidence type="ECO:0000256" key="2">
    <source>
        <dbReference type="ARBA" id="ARBA00022475"/>
    </source>
</evidence>
<dbReference type="PROSITE" id="PS50111">
    <property type="entry name" value="CHEMOTAXIS_TRANSDUC_2"/>
    <property type="match status" value="1"/>
</dbReference>
<evidence type="ECO:0000256" key="5">
    <source>
        <dbReference type="ARBA" id="ARBA00023136"/>
    </source>
</evidence>
<proteinExistence type="inferred from homology"/>
<keyword evidence="4 9" id="KW-1133">Transmembrane helix</keyword>
<comment type="subcellular location">
    <subcellularLocation>
        <location evidence="1">Cell membrane</location>
        <topology evidence="1">Multi-pass membrane protein</topology>
    </subcellularLocation>
</comment>
<dbReference type="Pfam" id="PF00015">
    <property type="entry name" value="MCPsignal"/>
    <property type="match status" value="1"/>
</dbReference>
<organism evidence="11 12">
    <name type="scientific">Crenobacter oryzisoli</name>
    <dbReference type="NCBI Taxonomy" id="3056844"/>
    <lineage>
        <taxon>Bacteria</taxon>
        <taxon>Pseudomonadati</taxon>
        <taxon>Pseudomonadota</taxon>
        <taxon>Betaproteobacteria</taxon>
        <taxon>Neisseriales</taxon>
        <taxon>Neisseriaceae</taxon>
        <taxon>Crenobacter</taxon>
    </lineage>
</organism>
<dbReference type="InterPro" id="IPR004089">
    <property type="entry name" value="MCPsignal_dom"/>
</dbReference>
<dbReference type="InterPro" id="IPR033480">
    <property type="entry name" value="sCache_2"/>
</dbReference>
<accession>A0ABT7XMY5</accession>
<dbReference type="SMART" id="SM01049">
    <property type="entry name" value="Cache_2"/>
    <property type="match status" value="1"/>
</dbReference>
<dbReference type="Gene3D" id="1.10.287.950">
    <property type="entry name" value="Methyl-accepting chemotaxis protein"/>
    <property type="match status" value="1"/>
</dbReference>
<gene>
    <name evidence="11" type="ORF">QU481_09735</name>
</gene>
<dbReference type="CDD" id="cd11386">
    <property type="entry name" value="MCP_signal"/>
    <property type="match status" value="1"/>
</dbReference>
<evidence type="ECO:0000256" key="1">
    <source>
        <dbReference type="ARBA" id="ARBA00004651"/>
    </source>
</evidence>
<dbReference type="SMART" id="SM00283">
    <property type="entry name" value="MA"/>
    <property type="match status" value="1"/>
</dbReference>
<evidence type="ECO:0000256" key="9">
    <source>
        <dbReference type="SAM" id="Phobius"/>
    </source>
</evidence>
<feature type="transmembrane region" description="Helical" evidence="9">
    <location>
        <begin position="186"/>
        <end position="205"/>
    </location>
</feature>
<evidence type="ECO:0000256" key="3">
    <source>
        <dbReference type="ARBA" id="ARBA00022692"/>
    </source>
</evidence>
<keyword evidence="5 9" id="KW-0472">Membrane</keyword>
<dbReference type="Pfam" id="PF17200">
    <property type="entry name" value="sCache_2"/>
    <property type="match status" value="1"/>
</dbReference>
<name>A0ABT7XMY5_9NEIS</name>
<comment type="similarity">
    <text evidence="7">Belongs to the methyl-accepting chemotaxis (MCP) protein family.</text>
</comment>
<evidence type="ECO:0000256" key="7">
    <source>
        <dbReference type="ARBA" id="ARBA00029447"/>
    </source>
</evidence>
<keyword evidence="3 9" id="KW-0812">Transmembrane</keyword>
<evidence type="ECO:0000256" key="4">
    <source>
        <dbReference type="ARBA" id="ARBA00022989"/>
    </source>
</evidence>
<dbReference type="SUPFAM" id="SSF58104">
    <property type="entry name" value="Methyl-accepting chemotaxis protein (MCP) signaling domain"/>
    <property type="match status" value="1"/>
</dbReference>
<dbReference type="PANTHER" id="PTHR32089:SF119">
    <property type="entry name" value="METHYL-ACCEPTING CHEMOTAXIS PROTEIN CTPL"/>
    <property type="match status" value="1"/>
</dbReference>
<feature type="domain" description="Methyl-accepting transducer" evidence="10">
    <location>
        <begin position="264"/>
        <end position="500"/>
    </location>
</feature>
<dbReference type="RefSeq" id="WP_289829766.1">
    <property type="nucleotide sequence ID" value="NZ_JAUEDK010000014.1"/>
</dbReference>
<reference evidence="11" key="1">
    <citation type="submission" date="2023-06" db="EMBL/GenBank/DDBJ databases">
        <authorList>
            <person name="Zhang S."/>
        </authorList>
    </citation>
    <scope>NUCLEOTIDE SEQUENCE</scope>
    <source>
        <strain evidence="11">SG2303</strain>
    </source>
</reference>
<comment type="caution">
    <text evidence="11">The sequence shown here is derived from an EMBL/GenBank/DDBJ whole genome shotgun (WGS) entry which is preliminary data.</text>
</comment>
<sequence length="542" mass="56551">MKQRMGLLLLLSLLGLIVIGAAALKVGRDVMIEDRKLQLKHLVETAGGVVDHYAAQARIGALSVAEAQRRAVAAIQALRFNDGHDYYFVMTLDGVQLANGAHPENVGKTRINDVDANGVHQTVEMLKTVNANGEGWVRYAYPKSPGGVPLPKLAYVKKIDAWSWVIGAGVYMDEVDTMFRDMGTTLLALLAVLTAALIGVGLWLVRSVMRDIGGEPAYAREAVVEISGGNLGVDFACRDEDSLLGAIRRMQLTLRSTIGDMRRGADQLGETSQGLAGASGAVLDGSRRHSEAAAGIAAAIEEMTASIDQLSGNAEAAHALAREAGDSAEGGRRAIAEVVDEVHRVAAIVGDASHSLEALGAQTQAIHGITDVIRDVAEQTNLLALNAAIEAARAGESGRGFAVVADEVRKLAERTAAATGEIQQQITAIRVSSDTAIRDMGAAVGRVGTGVERARVAGEAIAASADSARRVTGVAGDIAAALKEQSAASAEMSRHVEQIAHLSQQNAASASEADAAAARLDAFAQQLRAAANAFRLEAVTMG</sequence>
<evidence type="ECO:0000313" key="11">
    <source>
        <dbReference type="EMBL" id="MDN0075168.1"/>
    </source>
</evidence>